<dbReference type="AlphaFoldDB" id="A0AAE4FTC3"/>
<dbReference type="PANTHER" id="PTHR33643:SF1">
    <property type="entry name" value="UREASE ACCESSORY PROTEIN D"/>
    <property type="match status" value="1"/>
</dbReference>
<evidence type="ECO:0000256" key="2">
    <source>
        <dbReference type="ARBA" id="ARBA00023186"/>
    </source>
</evidence>
<evidence type="ECO:0000256" key="3">
    <source>
        <dbReference type="HAMAP-Rule" id="MF_01384"/>
    </source>
</evidence>
<comment type="subcellular location">
    <subcellularLocation>
        <location evidence="3">Cytoplasm</location>
    </subcellularLocation>
</comment>
<accession>A0AAE4FTC3</accession>
<dbReference type="PANTHER" id="PTHR33643">
    <property type="entry name" value="UREASE ACCESSORY PROTEIN D"/>
    <property type="match status" value="1"/>
</dbReference>
<keyword evidence="3" id="KW-0963">Cytoplasm</keyword>
<keyword evidence="2 3" id="KW-0143">Chaperone</keyword>
<dbReference type="Proteomes" id="UP001268256">
    <property type="component" value="Unassembled WGS sequence"/>
</dbReference>
<dbReference type="InterPro" id="IPR002669">
    <property type="entry name" value="UreD"/>
</dbReference>
<protein>
    <recommendedName>
        <fullName evidence="3">Urease accessory protein UreD</fullName>
    </recommendedName>
</protein>
<comment type="caution">
    <text evidence="4">The sequence shown here is derived from an EMBL/GenBank/DDBJ whole genome shotgun (WGS) entry which is preliminary data.</text>
</comment>
<dbReference type="RefSeq" id="WP_322878744.1">
    <property type="nucleotide sequence ID" value="NZ_JAVMIP010000013.1"/>
</dbReference>
<dbReference type="Pfam" id="PF01774">
    <property type="entry name" value="UreD"/>
    <property type="match status" value="1"/>
</dbReference>
<evidence type="ECO:0000313" key="4">
    <source>
        <dbReference type="EMBL" id="MDS3861503.1"/>
    </source>
</evidence>
<dbReference type="GO" id="GO:0005737">
    <property type="term" value="C:cytoplasm"/>
    <property type="evidence" value="ECO:0007669"/>
    <property type="project" value="UniProtKB-SubCell"/>
</dbReference>
<evidence type="ECO:0000256" key="1">
    <source>
        <dbReference type="ARBA" id="ARBA00007177"/>
    </source>
</evidence>
<comment type="similarity">
    <text evidence="1 3">Belongs to the UreD family.</text>
</comment>
<proteinExistence type="inferred from homology"/>
<sequence length="289" mass="32437">MGQPTLKNNQLLGDSEFSSWRGDLRLGYRWHHDRTEVIQAYAKAPLRIQRPFYPESPQVCHSVMLHTAGGMVGGDRLNVQLDLQAQAQVLLTTAAASKVYRAPIHPVSQTIELNIAPQACLEWLPQDTIIFNQARYHQSMRVNLAPGGLWLAWEMTRFGRTAREEIFTAGNWQSHTEVWQDGLPLWIDRQWLPGTSETFYGLHGLNGCPVVGSLVFIGQEVSSTVIQEARVLWPGPLTDIGVSRLAAGMICRYRGQDRGAAQAWFIAVWGLLRVLFLGRVVCVPRVWGV</sequence>
<comment type="subunit">
    <text evidence="3">UreD, UreF and UreG form a complex that acts as a GTP-hydrolysis-dependent molecular chaperone, activating the urease apoprotein by helping to assemble the nickel containing metallocenter of UreC. The UreE protein probably delivers the nickel.</text>
</comment>
<dbReference type="HAMAP" id="MF_01384">
    <property type="entry name" value="UreD"/>
    <property type="match status" value="1"/>
</dbReference>
<dbReference type="GO" id="GO:0016151">
    <property type="term" value="F:nickel cation binding"/>
    <property type="evidence" value="ECO:0007669"/>
    <property type="project" value="UniProtKB-UniRule"/>
</dbReference>
<keyword evidence="3" id="KW-0996">Nickel insertion</keyword>
<gene>
    <name evidence="3" type="primary">ureD</name>
    <name evidence="4" type="ORF">RIF25_11870</name>
</gene>
<name>A0AAE4FTC3_9CYAN</name>
<dbReference type="EMBL" id="JAVMIP010000013">
    <property type="protein sequence ID" value="MDS3861503.1"/>
    <property type="molecule type" value="Genomic_DNA"/>
</dbReference>
<organism evidence="4 5">
    <name type="scientific">Pseudocalidococcus azoricus BACA0444</name>
    <dbReference type="NCBI Taxonomy" id="2918990"/>
    <lineage>
        <taxon>Bacteria</taxon>
        <taxon>Bacillati</taxon>
        <taxon>Cyanobacteriota</taxon>
        <taxon>Cyanophyceae</taxon>
        <taxon>Acaryochloridales</taxon>
        <taxon>Thermosynechococcaceae</taxon>
        <taxon>Pseudocalidococcus</taxon>
        <taxon>Pseudocalidococcus azoricus</taxon>
    </lineage>
</organism>
<keyword evidence="5" id="KW-1185">Reference proteome</keyword>
<reference evidence="5" key="1">
    <citation type="submission" date="2023-07" db="EMBL/GenBank/DDBJ databases">
        <authorList>
            <person name="Luz R."/>
            <person name="Cordeiro R."/>
            <person name="Fonseca A."/>
            <person name="Goncalves V."/>
        </authorList>
    </citation>
    <scope>NUCLEOTIDE SEQUENCE [LARGE SCALE GENOMIC DNA]</scope>
    <source>
        <strain evidence="5">BACA0444</strain>
    </source>
</reference>
<comment type="function">
    <text evidence="3">Required for maturation of urease via the functional incorporation of the urease nickel metallocenter.</text>
</comment>
<evidence type="ECO:0000313" key="5">
    <source>
        <dbReference type="Proteomes" id="UP001268256"/>
    </source>
</evidence>